<keyword evidence="8" id="KW-1185">Reference proteome</keyword>
<dbReference type="PROSITE" id="PS00105">
    <property type="entry name" value="AA_TRANSFER_CLASS_1"/>
    <property type="match status" value="1"/>
</dbReference>
<dbReference type="InterPro" id="IPR038071">
    <property type="entry name" value="UROD/MetE-like_sf"/>
</dbReference>
<organism evidence="7 8">
    <name type="scientific">Trichonephila clavata</name>
    <name type="common">Joro spider</name>
    <name type="synonym">Nephila clavata</name>
    <dbReference type="NCBI Taxonomy" id="2740835"/>
    <lineage>
        <taxon>Eukaryota</taxon>
        <taxon>Metazoa</taxon>
        <taxon>Ecdysozoa</taxon>
        <taxon>Arthropoda</taxon>
        <taxon>Chelicerata</taxon>
        <taxon>Arachnida</taxon>
        <taxon>Araneae</taxon>
        <taxon>Araneomorphae</taxon>
        <taxon>Entelegynae</taxon>
        <taxon>Araneoidea</taxon>
        <taxon>Nephilidae</taxon>
        <taxon>Trichonephila</taxon>
    </lineage>
</organism>
<feature type="domain" description="Uroporphyrinogen decarboxylase (URO-D)" evidence="6">
    <location>
        <begin position="79"/>
        <end position="95"/>
    </location>
</feature>
<name>A0A8X6F8Y8_TRICU</name>
<dbReference type="PROSITE" id="PS00907">
    <property type="entry name" value="UROD_2"/>
    <property type="match status" value="1"/>
</dbReference>
<dbReference type="Gene3D" id="3.20.20.210">
    <property type="match status" value="1"/>
</dbReference>
<dbReference type="GO" id="GO:0033854">
    <property type="term" value="F:glutamate-prephenate aminotransferase activity"/>
    <property type="evidence" value="ECO:0007669"/>
    <property type="project" value="UniProtKB-ARBA"/>
</dbReference>
<evidence type="ECO:0000313" key="7">
    <source>
        <dbReference type="EMBL" id="GFQ73642.1"/>
    </source>
</evidence>
<dbReference type="Pfam" id="PF00155">
    <property type="entry name" value="Aminotran_1_2"/>
    <property type="match status" value="1"/>
</dbReference>
<dbReference type="CDD" id="cd00609">
    <property type="entry name" value="AAT_like"/>
    <property type="match status" value="1"/>
</dbReference>
<gene>
    <name evidence="7" type="primary">hemE</name>
    <name evidence="7" type="ORF">TNCT_439021</name>
</gene>
<dbReference type="Pfam" id="PF01208">
    <property type="entry name" value="URO-D"/>
    <property type="match status" value="2"/>
</dbReference>
<dbReference type="Gene3D" id="3.90.1150.10">
    <property type="entry name" value="Aspartate Aminotransferase, domain 1"/>
    <property type="match status" value="1"/>
</dbReference>
<proteinExistence type="inferred from homology"/>
<dbReference type="GO" id="GO:0004853">
    <property type="term" value="F:uroporphyrinogen decarboxylase activity"/>
    <property type="evidence" value="ECO:0007669"/>
    <property type="project" value="InterPro"/>
</dbReference>
<keyword evidence="5" id="KW-0663">Pyridoxal phosphate</keyword>
<dbReference type="InterPro" id="IPR015422">
    <property type="entry name" value="PyrdxlP-dep_Trfase_small"/>
</dbReference>
<dbReference type="PANTHER" id="PTHR46383">
    <property type="entry name" value="ASPARTATE AMINOTRANSFERASE"/>
    <property type="match status" value="1"/>
</dbReference>
<dbReference type="Gene3D" id="3.40.640.10">
    <property type="entry name" value="Type I PLP-dependent aspartate aminotransferase-like (Major domain)"/>
    <property type="match status" value="1"/>
</dbReference>
<dbReference type="GO" id="GO:0033853">
    <property type="term" value="F:aspartate-prephenate aminotransferase activity"/>
    <property type="evidence" value="ECO:0007669"/>
    <property type="project" value="UniProtKB-ARBA"/>
</dbReference>
<evidence type="ECO:0000256" key="2">
    <source>
        <dbReference type="ARBA" id="ARBA00007441"/>
    </source>
</evidence>
<dbReference type="InterPro" id="IPR004838">
    <property type="entry name" value="NHTrfase_class1_PyrdxlP-BS"/>
</dbReference>
<dbReference type="SUPFAM" id="SSF53383">
    <property type="entry name" value="PLP-dependent transferases"/>
    <property type="match status" value="1"/>
</dbReference>
<comment type="similarity">
    <text evidence="2">Belongs to the class-I pyridoxal-phosphate-dependent aminotransferase family.</text>
</comment>
<dbReference type="FunFam" id="3.40.640.10:FF:000033">
    <property type="entry name" value="Aspartate aminotransferase"/>
    <property type="match status" value="1"/>
</dbReference>
<evidence type="ECO:0000256" key="4">
    <source>
        <dbReference type="ARBA" id="ARBA00022679"/>
    </source>
</evidence>
<evidence type="ECO:0000256" key="3">
    <source>
        <dbReference type="ARBA" id="ARBA00022576"/>
    </source>
</evidence>
<evidence type="ECO:0000259" key="6">
    <source>
        <dbReference type="PROSITE" id="PS00907"/>
    </source>
</evidence>
<accession>A0A8X6F8Y8</accession>
<evidence type="ECO:0000256" key="5">
    <source>
        <dbReference type="ARBA" id="ARBA00022898"/>
    </source>
</evidence>
<dbReference type="AlphaFoldDB" id="A0A8X6F8Y8"/>
<dbReference type="SUPFAM" id="SSF51726">
    <property type="entry name" value="UROD/MetE-like"/>
    <property type="match status" value="1"/>
</dbReference>
<dbReference type="OrthoDB" id="339900at2759"/>
<sequence>MRQAGRSLPEYRKAVENMNNFMEICYNTDLVTELTLQPVARFDNPKELKSPQDIEAKILPILNAIKKVRSQLSKKKPLIGFAGGPWTVASYIIEGGSSKTFSKVLNFYPSYLKEIIERITEATIIYLIKQIEFGADVIQLFDSNAGALSEPLFKEYVIEPTKRITLAIKDRFSDFPIIGFPRSAGNLYKDYCEQTGVSAVSIDYNVPIEWAKANLKIPLQGNLDPNLLAYNKTEAIKEAKRIIDCFRDSPFIFNLGHGVLPDTPVENITALVNLICVLAAGEPDFDTPDHIKKAAIQAISEGKTKYTAVDGTRELKEAIINKLRKDNNLEYTLNQICVGTGAKQVLFNLFMATINSGDEVIIPAPYWVSYVDMVSLFGGLPVVVECKQNFKLTAELLKSRITKKTKWLILNSPNNPAGAVYTCDELKDIAQILLEYPHMNVVTDDIYEHIIYDEKFFTIAQVEPKLYDRVFVVNGVSKAYAMTGWRIGYIAGRSDVVKAISTLQSQSTSNPNSIAQAAAAAALNGDHSFLKERTRIFKSRRDFMVKELNSAPGLSASVPQGAFYLFVSCEGLLSKSTKSGKIINNDLDFTEYLLEDYLVAVVPGIAFGLENFVRISYATSQEQLEIGCDSITKACQELK</sequence>
<dbReference type="PANTHER" id="PTHR46383:SF1">
    <property type="entry name" value="ASPARTATE AMINOTRANSFERASE"/>
    <property type="match status" value="1"/>
</dbReference>
<dbReference type="InterPro" id="IPR015424">
    <property type="entry name" value="PyrdxlP-dep_Trfase"/>
</dbReference>
<keyword evidence="3" id="KW-0032">Aminotransferase</keyword>
<keyword evidence="4" id="KW-0808">Transferase</keyword>
<dbReference type="InterPro" id="IPR004839">
    <property type="entry name" value="Aminotransferase_I/II_large"/>
</dbReference>
<evidence type="ECO:0000256" key="1">
    <source>
        <dbReference type="ARBA" id="ARBA00001933"/>
    </source>
</evidence>
<dbReference type="InterPro" id="IPR000257">
    <property type="entry name" value="Uroporphyrinogen_deCOase"/>
</dbReference>
<comment type="caution">
    <text evidence="7">The sequence shown here is derived from an EMBL/GenBank/DDBJ whole genome shotgun (WGS) entry which is preliminary data.</text>
</comment>
<dbReference type="EMBL" id="BMAO01001468">
    <property type="protein sequence ID" value="GFQ73642.1"/>
    <property type="molecule type" value="Genomic_DNA"/>
</dbReference>
<comment type="cofactor">
    <cofactor evidence="1">
        <name>pyridoxal 5'-phosphate</name>
        <dbReference type="ChEBI" id="CHEBI:597326"/>
    </cofactor>
</comment>
<dbReference type="GO" id="GO:0030170">
    <property type="term" value="F:pyridoxal phosphate binding"/>
    <property type="evidence" value="ECO:0007669"/>
    <property type="project" value="InterPro"/>
</dbReference>
<reference evidence="7" key="1">
    <citation type="submission" date="2020-07" db="EMBL/GenBank/DDBJ databases">
        <title>Multicomponent nature underlies the extraordinary mechanical properties of spider dragline silk.</title>
        <authorList>
            <person name="Kono N."/>
            <person name="Nakamura H."/>
            <person name="Mori M."/>
            <person name="Yoshida Y."/>
            <person name="Ohtoshi R."/>
            <person name="Malay A.D."/>
            <person name="Moran D.A.P."/>
            <person name="Tomita M."/>
            <person name="Numata K."/>
            <person name="Arakawa K."/>
        </authorList>
    </citation>
    <scope>NUCLEOTIDE SEQUENCE</scope>
</reference>
<dbReference type="InterPro" id="IPR050596">
    <property type="entry name" value="AspAT/PAT-like"/>
</dbReference>
<dbReference type="Proteomes" id="UP000887116">
    <property type="component" value="Unassembled WGS sequence"/>
</dbReference>
<dbReference type="InterPro" id="IPR015421">
    <property type="entry name" value="PyrdxlP-dep_Trfase_major"/>
</dbReference>
<dbReference type="GO" id="GO:0006779">
    <property type="term" value="P:porphyrin-containing compound biosynthetic process"/>
    <property type="evidence" value="ECO:0007669"/>
    <property type="project" value="InterPro"/>
</dbReference>
<evidence type="ECO:0000313" key="8">
    <source>
        <dbReference type="Proteomes" id="UP000887116"/>
    </source>
</evidence>
<dbReference type="GO" id="GO:0006520">
    <property type="term" value="P:amino acid metabolic process"/>
    <property type="evidence" value="ECO:0007669"/>
    <property type="project" value="InterPro"/>
</dbReference>
<protein>
    <submittedName>
        <fullName evidence="7">Uroporphyrinogen decarboxylase</fullName>
    </submittedName>
</protein>